<reference evidence="1 2" key="1">
    <citation type="submission" date="2020-03" db="EMBL/GenBank/DDBJ databases">
        <title>Genomic Encyclopedia of Type Strains, Phase IV (KMG-IV): sequencing the most valuable type-strain genomes for metagenomic binning, comparative biology and taxonomic classification.</title>
        <authorList>
            <person name="Goeker M."/>
        </authorList>
    </citation>
    <scope>NUCLEOTIDE SEQUENCE [LARGE SCALE GENOMIC DNA]</scope>
    <source>
        <strain evidence="1 2">DSM 101599</strain>
    </source>
</reference>
<dbReference type="EMBL" id="JAASQL010000002">
    <property type="protein sequence ID" value="NIJ45425.1"/>
    <property type="molecule type" value="Genomic_DNA"/>
</dbReference>
<comment type="caution">
    <text evidence="1">The sequence shown here is derived from an EMBL/GenBank/DDBJ whole genome shotgun (WGS) entry which is preliminary data.</text>
</comment>
<sequence>MRLDAIHNKDLVIKKYIYTKDKELYIQHYEKLVPFL</sequence>
<evidence type="ECO:0000313" key="1">
    <source>
        <dbReference type="EMBL" id="NIJ45425.1"/>
    </source>
</evidence>
<accession>A0ABX0UBZ7</accession>
<dbReference type="Proteomes" id="UP000745859">
    <property type="component" value="Unassembled WGS sequence"/>
</dbReference>
<protein>
    <submittedName>
        <fullName evidence="1">Uncharacterized protein</fullName>
    </submittedName>
</protein>
<keyword evidence="2" id="KW-1185">Reference proteome</keyword>
<name>A0ABX0UBZ7_9FLAO</name>
<proteinExistence type="predicted"/>
<organism evidence="1 2">
    <name type="scientific">Wenyingzhuangia heitensis</name>
    <dbReference type="NCBI Taxonomy" id="1487859"/>
    <lineage>
        <taxon>Bacteria</taxon>
        <taxon>Pseudomonadati</taxon>
        <taxon>Bacteroidota</taxon>
        <taxon>Flavobacteriia</taxon>
        <taxon>Flavobacteriales</taxon>
        <taxon>Flavobacteriaceae</taxon>
        <taxon>Wenyingzhuangia</taxon>
    </lineage>
</organism>
<evidence type="ECO:0000313" key="2">
    <source>
        <dbReference type="Proteomes" id="UP000745859"/>
    </source>
</evidence>
<gene>
    <name evidence="1" type="ORF">FHR24_001893</name>
</gene>